<reference evidence="2" key="1">
    <citation type="submission" date="2020-03" db="EMBL/GenBank/DDBJ databases">
        <title>The deep terrestrial virosphere.</title>
        <authorList>
            <person name="Holmfeldt K."/>
            <person name="Nilsson E."/>
            <person name="Simone D."/>
            <person name="Lopez-Fernandez M."/>
            <person name="Wu X."/>
            <person name="de Brujin I."/>
            <person name="Lundin D."/>
            <person name="Andersson A."/>
            <person name="Bertilsson S."/>
            <person name="Dopson M."/>
        </authorList>
    </citation>
    <scope>NUCLEOTIDE SEQUENCE</scope>
    <source>
        <strain evidence="2">MM415A01885</strain>
        <strain evidence="1">MM415B01185</strain>
    </source>
</reference>
<gene>
    <name evidence="2" type="ORF">MM415A01885_0010</name>
    <name evidence="1" type="ORF">MM415B01185_0013</name>
</gene>
<organism evidence="2">
    <name type="scientific">viral metagenome</name>
    <dbReference type="NCBI Taxonomy" id="1070528"/>
    <lineage>
        <taxon>unclassified sequences</taxon>
        <taxon>metagenomes</taxon>
        <taxon>organismal metagenomes</taxon>
    </lineage>
</organism>
<dbReference type="EMBL" id="MT142134">
    <property type="protein sequence ID" value="QJA75003.1"/>
    <property type="molecule type" value="Genomic_DNA"/>
</dbReference>
<name>A0A6M3JY54_9ZZZZ</name>
<evidence type="ECO:0000313" key="1">
    <source>
        <dbReference type="EMBL" id="QJA60079.1"/>
    </source>
</evidence>
<dbReference type="EMBL" id="MT141395">
    <property type="protein sequence ID" value="QJA60079.1"/>
    <property type="molecule type" value="Genomic_DNA"/>
</dbReference>
<accession>A0A6M3JY54</accession>
<proteinExistence type="predicted"/>
<protein>
    <submittedName>
        <fullName evidence="2">Uncharacterized protein</fullName>
    </submittedName>
</protein>
<evidence type="ECO:0000313" key="2">
    <source>
        <dbReference type="EMBL" id="QJA75003.1"/>
    </source>
</evidence>
<dbReference type="AlphaFoldDB" id="A0A6M3JY54"/>
<sequence>MTHHTVKTTTDCDFLVYLGNDLRPVGYELTLSERKEFAKLYNTMETDLEPNIPEKAVYILEVFAVSTTIVWLMGDDKKGELLFYKPSMLKLAKAIVDTFDAAIEILEYEPEKESEKETLPAKVDTIKEIREEHQKEVIARLPFENWMAIYWMTPMWGKVWRARPDLQDTMAAFTIKHSQGDIIVNKDGEAK</sequence>